<gene>
    <name evidence="1" type="primary">thiS</name>
    <name evidence="1" type="ORF">PFX98_03475</name>
</gene>
<dbReference type="InterPro" id="IPR012675">
    <property type="entry name" value="Beta-grasp_dom_sf"/>
</dbReference>
<dbReference type="RefSeq" id="WP_285233786.1">
    <property type="nucleotide sequence ID" value="NZ_CP116346.1"/>
</dbReference>
<dbReference type="Proteomes" id="UP001177769">
    <property type="component" value="Chromosome"/>
</dbReference>
<accession>A0AA95NEE7</accession>
<dbReference type="CDD" id="cd00565">
    <property type="entry name" value="Ubl_ThiS"/>
    <property type="match status" value="1"/>
</dbReference>
<keyword evidence="2" id="KW-1185">Reference proteome</keyword>
<name>A0AA95NEE7_9BURK</name>
<dbReference type="InterPro" id="IPR016155">
    <property type="entry name" value="Mopterin_synth/thiamin_S_b"/>
</dbReference>
<dbReference type="EMBL" id="CP116346">
    <property type="protein sequence ID" value="WIT12685.1"/>
    <property type="molecule type" value="Genomic_DNA"/>
</dbReference>
<dbReference type="InterPro" id="IPR003749">
    <property type="entry name" value="ThiS/MoaD-like"/>
</dbReference>
<dbReference type="AlphaFoldDB" id="A0AA95NEE7"/>
<organism evidence="1 2">
    <name type="scientific">Paucibacter sediminis</name>
    <dbReference type="NCBI Taxonomy" id="3019553"/>
    <lineage>
        <taxon>Bacteria</taxon>
        <taxon>Pseudomonadati</taxon>
        <taxon>Pseudomonadota</taxon>
        <taxon>Betaproteobacteria</taxon>
        <taxon>Burkholderiales</taxon>
        <taxon>Sphaerotilaceae</taxon>
        <taxon>Roseateles</taxon>
    </lineage>
</organism>
<dbReference type="PANTHER" id="PTHR34472">
    <property type="entry name" value="SULFUR CARRIER PROTEIN THIS"/>
    <property type="match status" value="1"/>
</dbReference>
<proteinExistence type="predicted"/>
<evidence type="ECO:0000313" key="2">
    <source>
        <dbReference type="Proteomes" id="UP001177769"/>
    </source>
</evidence>
<dbReference type="KEGG" id="pais:PFX98_03475"/>
<dbReference type="SUPFAM" id="SSF54285">
    <property type="entry name" value="MoaD/ThiS"/>
    <property type="match status" value="1"/>
</dbReference>
<dbReference type="InterPro" id="IPR010035">
    <property type="entry name" value="Thi_S"/>
</dbReference>
<sequence>MNIQILIDEQPRELPAGSNLAELLALLQREPRSVATAVNGRFVAREARPGTMLAEGDQVLLFQPIVGG</sequence>
<protein>
    <submittedName>
        <fullName evidence="1">Sulfur carrier protein ThiS</fullName>
    </submittedName>
</protein>
<dbReference type="PANTHER" id="PTHR34472:SF1">
    <property type="entry name" value="SULFUR CARRIER PROTEIN THIS"/>
    <property type="match status" value="1"/>
</dbReference>
<dbReference type="Gene3D" id="3.10.20.30">
    <property type="match status" value="1"/>
</dbReference>
<dbReference type="Pfam" id="PF02597">
    <property type="entry name" value="ThiS"/>
    <property type="match status" value="1"/>
</dbReference>
<evidence type="ECO:0000313" key="1">
    <source>
        <dbReference type="EMBL" id="WIT12685.1"/>
    </source>
</evidence>
<dbReference type="NCBIfam" id="TIGR01683">
    <property type="entry name" value="thiS"/>
    <property type="match status" value="1"/>
</dbReference>
<reference evidence="1" key="1">
    <citation type="submission" date="2023-01" db="EMBL/GenBank/DDBJ databases">
        <title>Whole genome sequence of Paucibacter sp. S2-9 isolated from pond sediment.</title>
        <authorList>
            <person name="Jung J.Y."/>
        </authorList>
    </citation>
    <scope>NUCLEOTIDE SEQUENCE</scope>
    <source>
        <strain evidence="1">S2-9</strain>
    </source>
</reference>